<keyword evidence="2" id="KW-1185">Reference proteome</keyword>
<sequence>MDRQALEQLVREVLLEKLGGQARSRGTHGVKSVAAPRIQITEADRMDTGRSGDRVYTHDLFTLEESPRMGVGVMEMIDTTFPWTLGYDEMDYVVEGRLDVLIGGETVSAGPGEVLYIPKGSAIQFSVQGRARFLYFVYPADWQSQK</sequence>
<dbReference type="PANTHER" id="PTHR36169:SF1">
    <property type="entry name" value="ACETATE KINASE EUTQ"/>
    <property type="match status" value="1"/>
</dbReference>
<evidence type="ECO:0000313" key="2">
    <source>
        <dbReference type="Proteomes" id="UP000607645"/>
    </source>
</evidence>
<organism evidence="1 2">
    <name type="scientific">Lawsonibacter faecis</name>
    <dbReference type="NCBI Taxonomy" id="2763052"/>
    <lineage>
        <taxon>Bacteria</taxon>
        <taxon>Bacillati</taxon>
        <taxon>Bacillota</taxon>
        <taxon>Clostridia</taxon>
        <taxon>Eubacteriales</taxon>
        <taxon>Oscillospiraceae</taxon>
        <taxon>Lawsonibacter</taxon>
    </lineage>
</organism>
<dbReference type="AlphaFoldDB" id="A0A8J6MHA7"/>
<accession>A0A8J6MHA7</accession>
<comment type="caution">
    <text evidence="1">The sequence shown here is derived from an EMBL/GenBank/DDBJ whole genome shotgun (WGS) entry which is preliminary data.</text>
</comment>
<dbReference type="Gene3D" id="2.60.120.10">
    <property type="entry name" value="Jelly Rolls"/>
    <property type="match status" value="1"/>
</dbReference>
<dbReference type="EMBL" id="JACOPQ010000015">
    <property type="protein sequence ID" value="MBC5738393.1"/>
    <property type="molecule type" value="Genomic_DNA"/>
</dbReference>
<dbReference type="SUPFAM" id="SSF51182">
    <property type="entry name" value="RmlC-like cupins"/>
    <property type="match status" value="1"/>
</dbReference>
<dbReference type="Pfam" id="PF06249">
    <property type="entry name" value="EutQ"/>
    <property type="match status" value="1"/>
</dbReference>
<dbReference type="RefSeq" id="WP_155150182.1">
    <property type="nucleotide sequence ID" value="NZ_JACOPQ010000015.1"/>
</dbReference>
<protein>
    <submittedName>
        <fullName evidence="1">DUF861 domain-containing protein</fullName>
    </submittedName>
</protein>
<dbReference type="CDD" id="cd02228">
    <property type="entry name" value="cupin_EutQ"/>
    <property type="match status" value="1"/>
</dbReference>
<dbReference type="InterPro" id="IPR010424">
    <property type="entry name" value="EutQ"/>
</dbReference>
<gene>
    <name evidence="1" type="ORF">H8S62_15385</name>
</gene>
<name>A0A8J6MHA7_9FIRM</name>
<evidence type="ECO:0000313" key="1">
    <source>
        <dbReference type="EMBL" id="MBC5738393.1"/>
    </source>
</evidence>
<reference evidence="1" key="1">
    <citation type="submission" date="2020-08" db="EMBL/GenBank/DDBJ databases">
        <title>Genome public.</title>
        <authorList>
            <person name="Liu C."/>
            <person name="Sun Q."/>
        </authorList>
    </citation>
    <scope>NUCLEOTIDE SEQUENCE</scope>
    <source>
        <strain evidence="1">NSJ-52</strain>
    </source>
</reference>
<dbReference type="PANTHER" id="PTHR36169">
    <property type="entry name" value="ETHANOLAMINE UTILIZATION PROTEIN EUTQ"/>
    <property type="match status" value="1"/>
</dbReference>
<proteinExistence type="predicted"/>
<dbReference type="InterPro" id="IPR011051">
    <property type="entry name" value="RmlC_Cupin_sf"/>
</dbReference>
<dbReference type="InterPro" id="IPR014710">
    <property type="entry name" value="RmlC-like_jellyroll"/>
</dbReference>
<dbReference type="Proteomes" id="UP000607645">
    <property type="component" value="Unassembled WGS sequence"/>
</dbReference>